<accession>A0A4S8F5Z8</accession>
<reference evidence="1 2" key="1">
    <citation type="journal article" date="2015" name="Antonie Van Leeuwenhoek">
        <title>Lampropedia puyangensis sp. nov., isolated from symptomatic bark of Populus ? euramericana canker and emended description of Lampropedia hyalina (Ehrenberg 1832) Lee et al. 2004.</title>
        <authorList>
            <person name="Li Y."/>
            <person name="Wang T."/>
            <person name="Piao C.G."/>
            <person name="Wang L.F."/>
            <person name="Tian G.Z."/>
            <person name="Zhu T.H."/>
            <person name="Guo M.W."/>
        </authorList>
    </citation>
    <scope>NUCLEOTIDE SEQUENCE [LARGE SCALE GENOMIC DNA]</scope>
    <source>
        <strain evidence="1 2">2-bin</strain>
    </source>
</reference>
<dbReference type="Gene3D" id="3.40.50.1820">
    <property type="entry name" value="alpha/beta hydrolase"/>
    <property type="match status" value="1"/>
</dbReference>
<dbReference type="Proteomes" id="UP000308917">
    <property type="component" value="Unassembled WGS sequence"/>
</dbReference>
<proteinExistence type="predicted"/>
<gene>
    <name evidence="1" type="ORF">E9531_07500</name>
</gene>
<sequence length="207" mass="23232">MHAETTHLTHLLYLHGFRSSPQSAKAQQTRAWFATNYPEVVVEIPALPPSPHEAAQFMQAILNNWPQRSLAVMGSSLGGYYASWVSAQWHCPAVLLNPAVNPARDLQAYIGEQTAWHNPEEAFYFKPEYIEQLRELDCANNAATAPQLALIAQGDEVLDWQEMVQRYPHAKRIVLEGSNHALSDTFESHLPEIADFLYRLGQPASAI</sequence>
<organism evidence="1 2">
    <name type="scientific">Lampropedia puyangensis</name>
    <dbReference type="NCBI Taxonomy" id="1330072"/>
    <lineage>
        <taxon>Bacteria</taxon>
        <taxon>Pseudomonadati</taxon>
        <taxon>Pseudomonadota</taxon>
        <taxon>Betaproteobacteria</taxon>
        <taxon>Burkholderiales</taxon>
        <taxon>Comamonadaceae</taxon>
        <taxon>Lampropedia</taxon>
    </lineage>
</organism>
<keyword evidence="2" id="KW-1185">Reference proteome</keyword>
<evidence type="ECO:0000313" key="1">
    <source>
        <dbReference type="EMBL" id="THU02517.1"/>
    </source>
</evidence>
<dbReference type="RefSeq" id="WP_136573137.1">
    <property type="nucleotide sequence ID" value="NZ_STFG01000006.1"/>
</dbReference>
<evidence type="ECO:0000313" key="2">
    <source>
        <dbReference type="Proteomes" id="UP000308917"/>
    </source>
</evidence>
<dbReference type="SUPFAM" id="SSF53474">
    <property type="entry name" value="alpha/beta-Hydrolases"/>
    <property type="match status" value="1"/>
</dbReference>
<dbReference type="AlphaFoldDB" id="A0A4S8F5Z8"/>
<name>A0A4S8F5Z8_9BURK</name>
<dbReference type="OrthoDB" id="9814831at2"/>
<dbReference type="EMBL" id="STFG01000006">
    <property type="protein sequence ID" value="THU02517.1"/>
    <property type="molecule type" value="Genomic_DNA"/>
</dbReference>
<dbReference type="Pfam" id="PF05728">
    <property type="entry name" value="UPF0227"/>
    <property type="match status" value="1"/>
</dbReference>
<dbReference type="PANTHER" id="PTHR35602">
    <property type="entry name" value="ESTERASE YQIA-RELATED"/>
    <property type="match status" value="1"/>
</dbReference>
<dbReference type="InterPro" id="IPR029058">
    <property type="entry name" value="AB_hydrolase_fold"/>
</dbReference>
<protein>
    <submittedName>
        <fullName evidence="1">Esterase</fullName>
    </submittedName>
</protein>
<dbReference type="InterPro" id="IPR008886">
    <property type="entry name" value="UPF0227/Esterase_YqiA"/>
</dbReference>
<dbReference type="PANTHER" id="PTHR35602:SF3">
    <property type="entry name" value="ESTERASE YQIA"/>
    <property type="match status" value="1"/>
</dbReference>
<comment type="caution">
    <text evidence="1">The sequence shown here is derived from an EMBL/GenBank/DDBJ whole genome shotgun (WGS) entry which is preliminary data.</text>
</comment>